<name>A0A561EKI5_9ACTN</name>
<evidence type="ECO:0000256" key="1">
    <source>
        <dbReference type="SAM" id="Phobius"/>
    </source>
</evidence>
<reference evidence="2 3" key="1">
    <citation type="submission" date="2019-06" db="EMBL/GenBank/DDBJ databases">
        <title>Sequencing the genomes of 1000 actinobacteria strains.</title>
        <authorList>
            <person name="Klenk H.-P."/>
        </authorList>
    </citation>
    <scope>NUCLEOTIDE SEQUENCE [LARGE SCALE GENOMIC DNA]</scope>
    <source>
        <strain evidence="2 3">DSM 41649</strain>
    </source>
</reference>
<keyword evidence="3" id="KW-1185">Reference proteome</keyword>
<accession>A0A561EKI5</accession>
<evidence type="ECO:0008006" key="4">
    <source>
        <dbReference type="Google" id="ProtNLM"/>
    </source>
</evidence>
<evidence type="ECO:0000313" key="3">
    <source>
        <dbReference type="Proteomes" id="UP000318416"/>
    </source>
</evidence>
<feature type="transmembrane region" description="Helical" evidence="1">
    <location>
        <begin position="16"/>
        <end position="35"/>
    </location>
</feature>
<organism evidence="2 3">
    <name type="scientific">Kitasatospora atroaurantiaca</name>
    <dbReference type="NCBI Taxonomy" id="285545"/>
    <lineage>
        <taxon>Bacteria</taxon>
        <taxon>Bacillati</taxon>
        <taxon>Actinomycetota</taxon>
        <taxon>Actinomycetes</taxon>
        <taxon>Kitasatosporales</taxon>
        <taxon>Streptomycetaceae</taxon>
        <taxon>Kitasatospora</taxon>
    </lineage>
</organism>
<feature type="transmembrane region" description="Helical" evidence="1">
    <location>
        <begin position="155"/>
        <end position="173"/>
    </location>
</feature>
<dbReference type="OrthoDB" id="8535577at2"/>
<feature type="transmembrane region" description="Helical" evidence="1">
    <location>
        <begin position="125"/>
        <end position="143"/>
    </location>
</feature>
<dbReference type="EMBL" id="VIVR01000001">
    <property type="protein sequence ID" value="TWE16135.1"/>
    <property type="molecule type" value="Genomic_DNA"/>
</dbReference>
<dbReference type="AlphaFoldDB" id="A0A561EKI5"/>
<evidence type="ECO:0000313" key="2">
    <source>
        <dbReference type="EMBL" id="TWE16135.1"/>
    </source>
</evidence>
<feature type="transmembrane region" description="Helical" evidence="1">
    <location>
        <begin position="55"/>
        <end position="74"/>
    </location>
</feature>
<sequence>MGDWYRQEILDPGKQPLLFLLLGFLGAFFFIRLSVRMIRAEVSWWPGNVASGGLHIHHVVFGVVFMIIAGLGLASPVGDKRPWAEIAGALFGIGTALVLDEFALILHLRDVYWSEEGRLSVDTVVLGAAVCGLLLLGAAPFGVDQASTDGAPASGWTYAGTVVVNAGFALVALSKGKAFTGLIGMLVPIFAVVGALRLARPGSPWARARYPEGSRKDARARAREQREGWQRRLRIRVYDAIAGKPSVGE</sequence>
<comment type="caution">
    <text evidence="2">The sequence shown here is derived from an EMBL/GenBank/DDBJ whole genome shotgun (WGS) entry which is preliminary data.</text>
</comment>
<keyword evidence="1" id="KW-0472">Membrane</keyword>
<gene>
    <name evidence="2" type="ORF">FB465_1100</name>
</gene>
<proteinExistence type="predicted"/>
<feature type="transmembrane region" description="Helical" evidence="1">
    <location>
        <begin position="86"/>
        <end position="105"/>
    </location>
</feature>
<dbReference type="RefSeq" id="WP_145788066.1">
    <property type="nucleotide sequence ID" value="NZ_BAAABR010000085.1"/>
</dbReference>
<protein>
    <recommendedName>
        <fullName evidence="4">Integral membrane protein</fullName>
    </recommendedName>
</protein>
<keyword evidence="1" id="KW-1133">Transmembrane helix</keyword>
<dbReference type="Proteomes" id="UP000318416">
    <property type="component" value="Unassembled WGS sequence"/>
</dbReference>
<feature type="transmembrane region" description="Helical" evidence="1">
    <location>
        <begin position="179"/>
        <end position="199"/>
    </location>
</feature>
<keyword evidence="1" id="KW-0812">Transmembrane</keyword>